<dbReference type="InterPro" id="IPR011010">
    <property type="entry name" value="DNA_brk_join_enz"/>
</dbReference>
<sequence>MKENDEILPGFAVTAFLEDEKSNGWNAETRRSYRNCLYNLLEFVASHGPPDAGSLELWRQELQKSYGWHGVNLHLAAANNYFRWCGRPDLVQRHCRPAQEQPPQSLTRAEYLRLLGAARVLDQRRSYLLVKLFATTGLPLQCLDQVTAELIQAGEGTLDLRGSPYRFRCPPSLQEELLAYMQDNGIYRGPVFITRSGQPLDRSNLCRSLQELCRQAHVPEEKGNPRSLRKLYKETQDKIRQTMDNLLLQAYDQLLETEQNMIGWQEDASSNRNRPAS</sequence>
<name>A0ABR9R5Z2_9FIRM</name>
<dbReference type="InterPro" id="IPR013762">
    <property type="entry name" value="Integrase-like_cat_sf"/>
</dbReference>
<evidence type="ECO:0000313" key="4">
    <source>
        <dbReference type="Proteomes" id="UP000768567"/>
    </source>
</evidence>
<dbReference type="EMBL" id="JADCKC010000003">
    <property type="protein sequence ID" value="MBE5038561.1"/>
    <property type="molecule type" value="Genomic_DNA"/>
</dbReference>
<proteinExistence type="predicted"/>
<dbReference type="SUPFAM" id="SSF56349">
    <property type="entry name" value="DNA breaking-rejoining enzymes"/>
    <property type="match status" value="1"/>
</dbReference>
<dbReference type="RefSeq" id="WP_193502808.1">
    <property type="nucleotide sequence ID" value="NZ_JADCKC010000003.1"/>
</dbReference>
<dbReference type="Gene3D" id="1.10.443.10">
    <property type="entry name" value="Intergrase catalytic core"/>
    <property type="match status" value="1"/>
</dbReference>
<evidence type="ECO:0008006" key="5">
    <source>
        <dbReference type="Google" id="ProtNLM"/>
    </source>
</evidence>
<evidence type="ECO:0000256" key="2">
    <source>
        <dbReference type="ARBA" id="ARBA00023172"/>
    </source>
</evidence>
<evidence type="ECO:0000313" key="3">
    <source>
        <dbReference type="EMBL" id="MBE5038561.1"/>
    </source>
</evidence>
<dbReference type="Gene3D" id="1.10.150.130">
    <property type="match status" value="1"/>
</dbReference>
<keyword evidence="1" id="KW-0238">DNA-binding</keyword>
<keyword evidence="2" id="KW-0233">DNA recombination</keyword>
<evidence type="ECO:0000256" key="1">
    <source>
        <dbReference type="ARBA" id="ARBA00023125"/>
    </source>
</evidence>
<accession>A0ABR9R5Z2</accession>
<dbReference type="Proteomes" id="UP000768567">
    <property type="component" value="Unassembled WGS sequence"/>
</dbReference>
<protein>
    <recommendedName>
        <fullName evidence="5">Integrase</fullName>
    </recommendedName>
</protein>
<gene>
    <name evidence="3" type="ORF">INF35_12255</name>
</gene>
<dbReference type="InterPro" id="IPR010998">
    <property type="entry name" value="Integrase_recombinase_N"/>
</dbReference>
<keyword evidence="4" id="KW-1185">Reference proteome</keyword>
<reference evidence="3 4" key="1">
    <citation type="submission" date="2020-10" db="EMBL/GenBank/DDBJ databases">
        <title>ChiBAC.</title>
        <authorList>
            <person name="Zenner C."/>
            <person name="Hitch T.C.A."/>
            <person name="Clavel T."/>
        </authorList>
    </citation>
    <scope>NUCLEOTIDE SEQUENCE [LARGE SCALE GENOMIC DNA]</scope>
    <source>
        <strain evidence="3 4">DSM 109015</strain>
    </source>
</reference>
<comment type="caution">
    <text evidence="3">The sequence shown here is derived from an EMBL/GenBank/DDBJ whole genome shotgun (WGS) entry which is preliminary data.</text>
</comment>
<organism evidence="3 4">
    <name type="scientific">Gemmiger gallinarum</name>
    <dbReference type="NCBI Taxonomy" id="2779354"/>
    <lineage>
        <taxon>Bacteria</taxon>
        <taxon>Bacillati</taxon>
        <taxon>Bacillota</taxon>
        <taxon>Clostridia</taxon>
        <taxon>Eubacteriales</taxon>
        <taxon>Gemmiger</taxon>
    </lineage>
</organism>